<evidence type="ECO:0000259" key="8">
    <source>
        <dbReference type="SMART" id="SM00181"/>
    </source>
</evidence>
<evidence type="ECO:0000313" key="9">
    <source>
        <dbReference type="EMBL" id="KIH49108.1"/>
    </source>
</evidence>
<feature type="non-terminal residue" evidence="9">
    <location>
        <position position="86"/>
    </location>
</feature>
<proteinExistence type="predicted"/>
<protein>
    <submittedName>
        <fullName evidence="9">EGF-like domain protein</fullName>
    </submittedName>
</protein>
<evidence type="ECO:0000256" key="3">
    <source>
        <dbReference type="ARBA" id="ARBA00022536"/>
    </source>
</evidence>
<evidence type="ECO:0000256" key="1">
    <source>
        <dbReference type="ARBA" id="ARBA00004613"/>
    </source>
</evidence>
<keyword evidence="3" id="KW-0245">EGF-like domain</keyword>
<feature type="domain" description="EGF-like calcium-binding" evidence="7">
    <location>
        <begin position="46"/>
        <end position="86"/>
    </location>
</feature>
<dbReference type="InterPro" id="IPR018097">
    <property type="entry name" value="EGF_Ca-bd_CS"/>
</dbReference>
<dbReference type="FunFam" id="2.10.25.10:FF:000010">
    <property type="entry name" value="Pro-epidermal growth factor"/>
    <property type="match status" value="1"/>
</dbReference>
<evidence type="ECO:0000313" key="10">
    <source>
        <dbReference type="Proteomes" id="UP000054047"/>
    </source>
</evidence>
<dbReference type="InterPro" id="IPR001881">
    <property type="entry name" value="EGF-like_Ca-bd_dom"/>
</dbReference>
<dbReference type="EMBL" id="KN755009">
    <property type="protein sequence ID" value="KIH49108.1"/>
    <property type="molecule type" value="Genomic_DNA"/>
</dbReference>
<evidence type="ECO:0000256" key="4">
    <source>
        <dbReference type="ARBA" id="ARBA00022737"/>
    </source>
</evidence>
<evidence type="ECO:0000256" key="2">
    <source>
        <dbReference type="ARBA" id="ARBA00022525"/>
    </source>
</evidence>
<dbReference type="PROSITE" id="PS00010">
    <property type="entry name" value="ASX_HYDROXYL"/>
    <property type="match status" value="1"/>
</dbReference>
<dbReference type="SMART" id="SM00179">
    <property type="entry name" value="EGF_CA"/>
    <property type="match status" value="1"/>
</dbReference>
<dbReference type="SUPFAM" id="SSF57196">
    <property type="entry name" value="EGF/Laminin"/>
    <property type="match status" value="1"/>
</dbReference>
<accession>A0A0C2BYT6</accession>
<dbReference type="PANTHER" id="PTHR24040:SF13">
    <property type="entry name" value="FIBROPELLIN-1"/>
    <property type="match status" value="1"/>
</dbReference>
<name>A0A0C2BYT6_9BILA</name>
<dbReference type="Gene3D" id="2.10.25.10">
    <property type="entry name" value="Laminin"/>
    <property type="match status" value="1"/>
</dbReference>
<comment type="subcellular location">
    <subcellularLocation>
        <location evidence="1">Secreted</location>
    </subcellularLocation>
</comment>
<dbReference type="GO" id="GO:0005509">
    <property type="term" value="F:calcium ion binding"/>
    <property type="evidence" value="ECO:0007669"/>
    <property type="project" value="InterPro"/>
</dbReference>
<dbReference type="OrthoDB" id="6286622at2759"/>
<keyword evidence="5" id="KW-1015">Disulfide bond</keyword>
<dbReference type="Pfam" id="PF14670">
    <property type="entry name" value="FXa_inhibition"/>
    <property type="match status" value="1"/>
</dbReference>
<evidence type="ECO:0000256" key="6">
    <source>
        <dbReference type="ARBA" id="ARBA00023180"/>
    </source>
</evidence>
<dbReference type="InterPro" id="IPR000152">
    <property type="entry name" value="EGF-type_Asp/Asn_hydroxyl_site"/>
</dbReference>
<dbReference type="PROSITE" id="PS01187">
    <property type="entry name" value="EGF_CA"/>
    <property type="match status" value="1"/>
</dbReference>
<keyword evidence="10" id="KW-1185">Reference proteome</keyword>
<dbReference type="GO" id="GO:0005576">
    <property type="term" value="C:extracellular region"/>
    <property type="evidence" value="ECO:0007669"/>
    <property type="project" value="UniProtKB-SubCell"/>
</dbReference>
<dbReference type="InterPro" id="IPR051145">
    <property type="entry name" value="GAS-SHBG-PROS"/>
</dbReference>
<gene>
    <name evidence="9" type="ORF">ANCDUO_20818</name>
</gene>
<keyword evidence="4" id="KW-0677">Repeat</keyword>
<reference evidence="9 10" key="1">
    <citation type="submission" date="2013-12" db="EMBL/GenBank/DDBJ databases">
        <title>Draft genome of the parsitic nematode Ancylostoma duodenale.</title>
        <authorList>
            <person name="Mitreva M."/>
        </authorList>
    </citation>
    <scope>NUCLEOTIDE SEQUENCE [LARGE SCALE GENOMIC DNA]</scope>
    <source>
        <strain evidence="9 10">Zhejiang</strain>
    </source>
</reference>
<dbReference type="AlphaFoldDB" id="A0A0C2BYT6"/>
<dbReference type="Proteomes" id="UP000054047">
    <property type="component" value="Unassembled WGS sequence"/>
</dbReference>
<dbReference type="InterPro" id="IPR000742">
    <property type="entry name" value="EGF"/>
</dbReference>
<keyword evidence="2" id="KW-0964">Secreted</keyword>
<dbReference type="SMART" id="SM00181">
    <property type="entry name" value="EGF"/>
    <property type="match status" value="1"/>
</dbReference>
<keyword evidence="6" id="KW-0325">Glycoprotein</keyword>
<sequence>MPVTYSMKSTGIRARVHSLDRAGSPGITPFEQNNYLRFTEQIHLNNINECSVGNGGCSQLCVNLPGSFECQCKPGYIMTYDRRTCE</sequence>
<organism evidence="9 10">
    <name type="scientific">Ancylostoma duodenale</name>
    <dbReference type="NCBI Taxonomy" id="51022"/>
    <lineage>
        <taxon>Eukaryota</taxon>
        <taxon>Metazoa</taxon>
        <taxon>Ecdysozoa</taxon>
        <taxon>Nematoda</taxon>
        <taxon>Chromadorea</taxon>
        <taxon>Rhabditida</taxon>
        <taxon>Rhabditina</taxon>
        <taxon>Rhabditomorpha</taxon>
        <taxon>Strongyloidea</taxon>
        <taxon>Ancylostomatidae</taxon>
        <taxon>Ancylostomatinae</taxon>
        <taxon>Ancylostoma</taxon>
    </lineage>
</organism>
<feature type="domain" description="EGF-like" evidence="8">
    <location>
        <begin position="49"/>
        <end position="86"/>
    </location>
</feature>
<dbReference type="PANTHER" id="PTHR24040">
    <property type="entry name" value="LAMININ G-LIKE DOMAIN-CONTAINING PROTEIN"/>
    <property type="match status" value="1"/>
</dbReference>
<evidence type="ECO:0000259" key="7">
    <source>
        <dbReference type="SMART" id="SM00179"/>
    </source>
</evidence>
<evidence type="ECO:0000256" key="5">
    <source>
        <dbReference type="ARBA" id="ARBA00023157"/>
    </source>
</evidence>
<dbReference type="CDD" id="cd00054">
    <property type="entry name" value="EGF_CA"/>
    <property type="match status" value="1"/>
</dbReference>